<reference evidence="1" key="1">
    <citation type="journal article" date="2015" name="Nature">
        <title>Complex archaea that bridge the gap between prokaryotes and eukaryotes.</title>
        <authorList>
            <person name="Spang A."/>
            <person name="Saw J.H."/>
            <person name="Jorgensen S.L."/>
            <person name="Zaremba-Niedzwiedzka K."/>
            <person name="Martijn J."/>
            <person name="Lind A.E."/>
            <person name="van Eijk R."/>
            <person name="Schleper C."/>
            <person name="Guy L."/>
            <person name="Ettema T.J."/>
        </authorList>
    </citation>
    <scope>NUCLEOTIDE SEQUENCE</scope>
</reference>
<sequence length="76" mass="8985">MDKNYKFFLEVNKLQEQAIKIESVMNDLWNEIRKLSSQRLILGTKKGMLETKVRNMIIDHSKIDYIKVKNSNSNNV</sequence>
<dbReference type="AlphaFoldDB" id="A0A0F9G765"/>
<name>A0A0F9G765_9ZZZZ</name>
<proteinExistence type="predicted"/>
<comment type="caution">
    <text evidence="1">The sequence shown here is derived from an EMBL/GenBank/DDBJ whole genome shotgun (WGS) entry which is preliminary data.</text>
</comment>
<gene>
    <name evidence="1" type="ORF">LCGC14_1862200</name>
</gene>
<evidence type="ECO:0000313" key="1">
    <source>
        <dbReference type="EMBL" id="KKL94684.1"/>
    </source>
</evidence>
<dbReference type="EMBL" id="LAZR01018862">
    <property type="protein sequence ID" value="KKL94684.1"/>
    <property type="molecule type" value="Genomic_DNA"/>
</dbReference>
<organism evidence="1">
    <name type="scientific">marine sediment metagenome</name>
    <dbReference type="NCBI Taxonomy" id="412755"/>
    <lineage>
        <taxon>unclassified sequences</taxon>
        <taxon>metagenomes</taxon>
        <taxon>ecological metagenomes</taxon>
    </lineage>
</organism>
<protein>
    <submittedName>
        <fullName evidence="1">Uncharacterized protein</fullName>
    </submittedName>
</protein>
<accession>A0A0F9G765</accession>